<feature type="transmembrane region" description="Helical" evidence="1">
    <location>
        <begin position="111"/>
        <end position="129"/>
    </location>
</feature>
<keyword evidence="4" id="KW-1185">Reference proteome</keyword>
<protein>
    <submittedName>
        <fullName evidence="2">Uncharacterized protein</fullName>
    </submittedName>
</protein>
<feature type="transmembrane region" description="Helical" evidence="1">
    <location>
        <begin position="51"/>
        <end position="68"/>
    </location>
</feature>
<gene>
    <name evidence="2" type="ORF">A5888_002266</name>
    <name evidence="3" type="ORF">A5888_004145</name>
</gene>
<feature type="transmembrane region" description="Helical" evidence="1">
    <location>
        <begin position="80"/>
        <end position="99"/>
    </location>
</feature>
<proteinExistence type="predicted"/>
<keyword evidence="1" id="KW-0812">Transmembrane</keyword>
<accession>A0A242K6V8</accession>
<sequence length="134" mass="13779">MEGKTMKIWPLVGMLAVVALSIISVFLPLATMGSKNYSSLITDSGGEAGRIVIIAAVAVGILAVLALFTKKTFLSKIAGVFSILGALVLAGVGAIAYFAVERLSASPATGIYLVFVGAALFLIMGIASMRAKKN</sequence>
<keyword evidence="1" id="KW-0472">Membrane</keyword>
<feature type="transmembrane region" description="Helical" evidence="1">
    <location>
        <begin position="12"/>
        <end position="31"/>
    </location>
</feature>
<dbReference type="AlphaFoldDB" id="A0A242K6V8"/>
<evidence type="ECO:0000256" key="1">
    <source>
        <dbReference type="SAM" id="Phobius"/>
    </source>
</evidence>
<keyword evidence="1" id="KW-1133">Transmembrane helix</keyword>
<evidence type="ECO:0000313" key="4">
    <source>
        <dbReference type="Proteomes" id="UP000195141"/>
    </source>
</evidence>
<dbReference type="EMBL" id="CP147247">
    <property type="protein sequence ID" value="WYJ92372.1"/>
    <property type="molecule type" value="Genomic_DNA"/>
</dbReference>
<dbReference type="RefSeq" id="WP_086349317.1">
    <property type="nucleotide sequence ID" value="NZ_CP147247.1"/>
</dbReference>
<reference evidence="3" key="2">
    <citation type="submission" date="2017-05" db="EMBL/GenBank/DDBJ databases">
        <authorList>
            <consortium name="The Broad Institute Genomics Platform"/>
            <consortium name="The Broad Institute Genomic Center for Infectious Diseases"/>
            <person name="Earl A."/>
            <person name="Manson A."/>
            <person name="Schwartman J."/>
            <person name="Gilmore M."/>
            <person name="Abouelleil A."/>
            <person name="Cao P."/>
            <person name="Chapman S."/>
            <person name="Cusick C."/>
            <person name="Shea T."/>
            <person name="Young S."/>
            <person name="Neafsey D."/>
            <person name="Nusbaum C."/>
            <person name="Birren B."/>
        </authorList>
    </citation>
    <scope>NUCLEOTIDE SEQUENCE</scope>
    <source>
        <strain evidence="3">9E7_DIV0242</strain>
    </source>
</reference>
<name>A0A242K6V8_9ENTE</name>
<dbReference type="EMBL" id="NGMM01000003">
    <property type="protein sequence ID" value="OTP16052.1"/>
    <property type="molecule type" value="Genomic_DNA"/>
</dbReference>
<reference evidence="3" key="3">
    <citation type="submission" date="2024-03" db="EMBL/GenBank/DDBJ databases">
        <title>The Genome Sequence of Enterococcus sp. DIV0242b.</title>
        <authorList>
            <consortium name="The Broad Institute Genomics Platform"/>
            <consortium name="The Broad Institute Microbial Omics Core"/>
            <consortium name="The Broad Institute Genomic Center for Infectious Diseases"/>
            <person name="Earl A."/>
            <person name="Manson A."/>
            <person name="Gilmore M."/>
            <person name="Schwartman J."/>
            <person name="Shea T."/>
            <person name="Abouelleil A."/>
            <person name="Cao P."/>
            <person name="Chapman S."/>
            <person name="Cusick C."/>
            <person name="Young S."/>
            <person name="Neafsey D."/>
            <person name="Nusbaum C."/>
            <person name="Birren B."/>
        </authorList>
    </citation>
    <scope>NUCLEOTIDE SEQUENCE</scope>
    <source>
        <strain evidence="3">9E7_DIV0242</strain>
    </source>
</reference>
<organism evidence="2">
    <name type="scientific">Candidatus Enterococcus clewellii</name>
    <dbReference type="NCBI Taxonomy" id="1834193"/>
    <lineage>
        <taxon>Bacteria</taxon>
        <taxon>Bacillati</taxon>
        <taxon>Bacillota</taxon>
        <taxon>Bacilli</taxon>
        <taxon>Lactobacillales</taxon>
        <taxon>Enterococcaceae</taxon>
        <taxon>Enterococcus</taxon>
    </lineage>
</organism>
<evidence type="ECO:0000313" key="2">
    <source>
        <dbReference type="EMBL" id="OTP16052.1"/>
    </source>
</evidence>
<reference evidence="2" key="1">
    <citation type="submission" date="2017-05" db="EMBL/GenBank/DDBJ databases">
        <title>The Genome Sequence of Enterococcus sp. 9E7_DIV0242.</title>
        <authorList>
            <consortium name="The Broad Institute Genomics Platform"/>
            <consortium name="The Broad Institute Genomic Center for Infectious Diseases"/>
            <person name="Earl A."/>
            <person name="Manson A."/>
            <person name="Schwartman J."/>
            <person name="Gilmore M."/>
            <person name="Abouelleil A."/>
            <person name="Cao P."/>
            <person name="Chapman S."/>
            <person name="Cusick C."/>
            <person name="Shea T."/>
            <person name="Young S."/>
            <person name="Neafsey D."/>
            <person name="Nusbaum C."/>
            <person name="Birren B."/>
        </authorList>
    </citation>
    <scope>NUCLEOTIDE SEQUENCE [LARGE SCALE GENOMIC DNA]</scope>
    <source>
        <strain evidence="2">9E7_DIV0242</strain>
    </source>
</reference>
<dbReference type="Proteomes" id="UP000195141">
    <property type="component" value="Chromosome"/>
</dbReference>
<evidence type="ECO:0000313" key="3">
    <source>
        <dbReference type="EMBL" id="WYJ92372.1"/>
    </source>
</evidence>